<proteinExistence type="predicted"/>
<dbReference type="Proteomes" id="UP000282323">
    <property type="component" value="Unassembled WGS sequence"/>
</dbReference>
<keyword evidence="3" id="KW-1185">Reference proteome</keyword>
<dbReference type="Pfam" id="PF26354">
    <property type="entry name" value="DMF_alpha"/>
    <property type="match status" value="1"/>
</dbReference>
<organism evidence="2 3">
    <name type="scientific">Natrarchaeobius chitinivorans</name>
    <dbReference type="NCBI Taxonomy" id="1679083"/>
    <lineage>
        <taxon>Archaea</taxon>
        <taxon>Methanobacteriati</taxon>
        <taxon>Methanobacteriota</taxon>
        <taxon>Stenosarchaea group</taxon>
        <taxon>Halobacteria</taxon>
        <taxon>Halobacteriales</taxon>
        <taxon>Natrialbaceae</taxon>
        <taxon>Natrarchaeobius</taxon>
    </lineage>
</organism>
<protein>
    <recommendedName>
        <fullName evidence="1">N,N-dimethylformamidase alpha subunit domain-containing protein</fullName>
    </recommendedName>
</protein>
<dbReference type="InterPro" id="IPR058713">
    <property type="entry name" value="DMF_alpha_dom"/>
</dbReference>
<evidence type="ECO:0000313" key="3">
    <source>
        <dbReference type="Proteomes" id="UP000282323"/>
    </source>
</evidence>
<reference evidence="2 3" key="1">
    <citation type="submission" date="2018-10" db="EMBL/GenBank/DDBJ databases">
        <title>Natrarchaeobius chitinivorans gen. nov., sp. nov., and Natrarchaeobius haloalkaliphilus sp. nov., alkaliphilic, chitin-utilizing haloarchaea from hypersaline alkaline lakes.</title>
        <authorList>
            <person name="Sorokin D.Y."/>
            <person name="Elcheninov A.G."/>
            <person name="Kostrikina N.A."/>
            <person name="Bale N.J."/>
            <person name="Sinninghe Damste J.S."/>
            <person name="Khijniak T.V."/>
            <person name="Kublanov I.V."/>
            <person name="Toshchakov S.V."/>
        </authorList>
    </citation>
    <scope>NUCLEOTIDE SEQUENCE [LARGE SCALE GENOMIC DNA]</scope>
    <source>
        <strain evidence="2 3">AArcht4T</strain>
    </source>
</reference>
<feature type="domain" description="N,N-dimethylformamidase alpha subunit" evidence="1">
    <location>
        <begin position="9"/>
        <end position="106"/>
    </location>
</feature>
<gene>
    <name evidence="2" type="ORF">EA473_12445</name>
</gene>
<accession>A0A3N6MCC6</accession>
<sequence length="119" mass="14087">MTNAALTDYHRRRIASEEILPLISEELITEHRESPFDGYSDDLHRVLWFLRRTTDLEYFIVATDPHVEWTLAKRDANGSIELLDERYDSQAEAEHAIFRKRINAFRERFGADYSKEGNR</sequence>
<name>A0A3N6MCC6_NATCH</name>
<evidence type="ECO:0000259" key="1">
    <source>
        <dbReference type="Pfam" id="PF26354"/>
    </source>
</evidence>
<dbReference type="AlphaFoldDB" id="A0A3N6MCC6"/>
<dbReference type="EMBL" id="REGA01000010">
    <property type="protein sequence ID" value="RQG94180.1"/>
    <property type="molecule type" value="Genomic_DNA"/>
</dbReference>
<comment type="caution">
    <text evidence="2">The sequence shown here is derived from an EMBL/GenBank/DDBJ whole genome shotgun (WGS) entry which is preliminary data.</text>
</comment>
<evidence type="ECO:0000313" key="2">
    <source>
        <dbReference type="EMBL" id="RQG94180.1"/>
    </source>
</evidence>